<dbReference type="InterPro" id="IPR032677">
    <property type="entry name" value="GTP_cyclohydro_II"/>
</dbReference>
<protein>
    <recommendedName>
        <fullName evidence="19">Riboflavin biosynthesis protein RibBA</fullName>
    </recommendedName>
    <domain>
        <recommendedName>
            <fullName evidence="19">3,4-dihydroxy-2-butanone 4-phosphate synthase</fullName>
            <shortName evidence="19">DHBP synthase</shortName>
            <ecNumber evidence="19">4.1.99.12</ecNumber>
        </recommendedName>
    </domain>
    <domain>
        <recommendedName>
            <fullName evidence="19">GTP cyclohydrolase-2</fullName>
            <ecNumber evidence="19">3.5.4.25</ecNumber>
        </recommendedName>
        <alternativeName>
            <fullName evidence="19">GTP cyclohydrolase II</fullName>
        </alternativeName>
    </domain>
</protein>
<evidence type="ECO:0000256" key="16">
    <source>
        <dbReference type="ARBA" id="ARBA00023268"/>
    </source>
</evidence>
<evidence type="ECO:0000256" key="9">
    <source>
        <dbReference type="ARBA" id="ARBA00022741"/>
    </source>
</evidence>
<feature type="active site" description="Proton acceptor; for GTP cyclohydrolase activity" evidence="19">
    <location>
        <position position="343"/>
    </location>
</feature>
<dbReference type="GO" id="GO:0008270">
    <property type="term" value="F:zinc ion binding"/>
    <property type="evidence" value="ECO:0007669"/>
    <property type="project" value="UniProtKB-UniRule"/>
</dbReference>
<dbReference type="GO" id="GO:0005829">
    <property type="term" value="C:cytosol"/>
    <property type="evidence" value="ECO:0007669"/>
    <property type="project" value="TreeGrafter"/>
</dbReference>
<dbReference type="GO" id="GO:0030145">
    <property type="term" value="F:manganese ion binding"/>
    <property type="evidence" value="ECO:0007669"/>
    <property type="project" value="UniProtKB-UniRule"/>
</dbReference>
<dbReference type="InterPro" id="IPR036144">
    <property type="entry name" value="RibA-like_sf"/>
</dbReference>
<feature type="binding site" evidence="19">
    <location>
        <position position="177"/>
    </location>
    <ligand>
        <name>D-ribulose 5-phosphate</name>
        <dbReference type="ChEBI" id="CHEBI:58121"/>
    </ligand>
</feature>
<comment type="cofactor">
    <cofactor evidence="19">
        <name>Zn(2+)</name>
        <dbReference type="ChEBI" id="CHEBI:29105"/>
    </cofactor>
    <text evidence="19">Binds 1 zinc ion per subunit.</text>
</comment>
<reference evidence="23" key="1">
    <citation type="submission" date="2016-10" db="EMBL/GenBank/DDBJ databases">
        <authorList>
            <person name="Varghese N."/>
            <person name="Submissions S."/>
        </authorList>
    </citation>
    <scope>NUCLEOTIDE SEQUENCE [LARGE SCALE GENOMIC DNA]</scope>
    <source>
        <strain evidence="23">DSM 45422</strain>
    </source>
</reference>
<dbReference type="Gene3D" id="3.40.50.10990">
    <property type="entry name" value="GTP cyclohydrolase II"/>
    <property type="match status" value="1"/>
</dbReference>
<feature type="binding site" evidence="19">
    <location>
        <begin position="153"/>
        <end position="157"/>
    </location>
    <ligand>
        <name>D-ribulose 5-phosphate</name>
        <dbReference type="ChEBI" id="CHEBI:58121"/>
    </ligand>
</feature>
<dbReference type="Gene3D" id="3.90.870.10">
    <property type="entry name" value="DHBP synthase"/>
    <property type="match status" value="1"/>
</dbReference>
<feature type="binding site" evidence="19">
    <location>
        <position position="366"/>
    </location>
    <ligand>
        <name>GTP</name>
        <dbReference type="ChEBI" id="CHEBI:37565"/>
    </ligand>
</feature>
<evidence type="ECO:0000256" key="19">
    <source>
        <dbReference type="HAMAP-Rule" id="MF_01283"/>
    </source>
</evidence>
<evidence type="ECO:0000256" key="20">
    <source>
        <dbReference type="SAM" id="MobiDB-lite"/>
    </source>
</evidence>
<feature type="binding site" evidence="19">
    <location>
        <position position="40"/>
    </location>
    <ligand>
        <name>Mg(2+)</name>
        <dbReference type="ChEBI" id="CHEBI:18420"/>
        <label>2</label>
    </ligand>
</feature>
<dbReference type="RefSeq" id="WP_280140496.1">
    <property type="nucleotide sequence ID" value="NZ_FNOT01000003.1"/>
</dbReference>
<feature type="binding site" evidence="19">
    <location>
        <position position="331"/>
    </location>
    <ligand>
        <name>GTP</name>
        <dbReference type="ChEBI" id="CHEBI:37565"/>
    </ligand>
</feature>
<evidence type="ECO:0000256" key="4">
    <source>
        <dbReference type="ARBA" id="ARBA00004853"/>
    </source>
</evidence>
<feature type="site" description="Essential for DHBP synthase activity" evidence="19">
    <location>
        <position position="177"/>
    </location>
</feature>
<comment type="function">
    <text evidence="3 19">Catalyzes the conversion of D-ribulose 5-phosphate to formate and 3,4-dihydroxy-2-butanone 4-phosphate.</text>
</comment>
<keyword evidence="8 19" id="KW-0479">Metal-binding</keyword>
<dbReference type="InterPro" id="IPR000926">
    <property type="entry name" value="RibA"/>
</dbReference>
<evidence type="ECO:0000256" key="12">
    <source>
        <dbReference type="ARBA" id="ARBA00022842"/>
    </source>
</evidence>
<keyword evidence="15 19" id="KW-0456">Lyase</keyword>
<evidence type="ECO:0000256" key="7">
    <source>
        <dbReference type="ARBA" id="ARBA00022619"/>
    </source>
</evidence>
<dbReference type="NCBIfam" id="NF006803">
    <property type="entry name" value="PRK09311.1"/>
    <property type="match status" value="1"/>
</dbReference>
<dbReference type="EMBL" id="FNOT01000003">
    <property type="protein sequence ID" value="SDX83978.1"/>
    <property type="molecule type" value="Genomic_DNA"/>
</dbReference>
<proteinExistence type="inferred from homology"/>
<accession>A0A1H3F0Z1</accession>
<dbReference type="PIRSF" id="PIRSF001259">
    <property type="entry name" value="RibA"/>
    <property type="match status" value="1"/>
</dbReference>
<evidence type="ECO:0000256" key="2">
    <source>
        <dbReference type="ARBA" id="ARBA00001936"/>
    </source>
</evidence>
<comment type="similarity">
    <text evidence="6 19">In the N-terminal section; belongs to the DHBP synthase family.</text>
</comment>
<dbReference type="AlphaFoldDB" id="A0A1H3F0Z1"/>
<keyword evidence="16 19" id="KW-0511">Multifunctional enzyme</keyword>
<comment type="cofactor">
    <cofactor evidence="2">
        <name>Mn(2+)</name>
        <dbReference type="ChEBI" id="CHEBI:29035"/>
    </cofactor>
</comment>
<dbReference type="GO" id="GO:0000287">
    <property type="term" value="F:magnesium ion binding"/>
    <property type="evidence" value="ECO:0007669"/>
    <property type="project" value="UniProtKB-UniRule"/>
</dbReference>
<feature type="region of interest" description="GTP cyclohydrolase II" evidence="19">
    <location>
        <begin position="215"/>
        <end position="446"/>
    </location>
</feature>
<feature type="domain" description="GTP cyclohydrolase II" evidence="21">
    <location>
        <begin position="223"/>
        <end position="386"/>
    </location>
</feature>
<dbReference type="HAMAP" id="MF_00179">
    <property type="entry name" value="RibA"/>
    <property type="match status" value="1"/>
</dbReference>
<dbReference type="NCBIfam" id="TIGR00506">
    <property type="entry name" value="ribB"/>
    <property type="match status" value="1"/>
</dbReference>
<feature type="binding site" evidence="19">
    <location>
        <position position="286"/>
    </location>
    <ligand>
        <name>GTP</name>
        <dbReference type="ChEBI" id="CHEBI:37565"/>
    </ligand>
</feature>
<dbReference type="Proteomes" id="UP000198921">
    <property type="component" value="Unassembled WGS sequence"/>
</dbReference>
<dbReference type="PANTHER" id="PTHR21327:SF18">
    <property type="entry name" value="3,4-DIHYDROXY-2-BUTANONE 4-PHOSPHATE SYNTHASE"/>
    <property type="match status" value="1"/>
</dbReference>
<evidence type="ECO:0000256" key="5">
    <source>
        <dbReference type="ARBA" id="ARBA00004904"/>
    </source>
</evidence>
<dbReference type="UniPathway" id="UPA00275">
    <property type="reaction ID" value="UER00399"/>
</dbReference>
<feature type="site" description="Essential for DHBP synthase activity" evidence="19">
    <location>
        <position position="139"/>
    </location>
</feature>
<dbReference type="GO" id="GO:0008686">
    <property type="term" value="F:3,4-dihydroxy-2-butanone-4-phosphate synthase activity"/>
    <property type="evidence" value="ECO:0007669"/>
    <property type="project" value="UniProtKB-UniRule"/>
</dbReference>
<evidence type="ECO:0000313" key="22">
    <source>
        <dbReference type="EMBL" id="SDX83978.1"/>
    </source>
</evidence>
<dbReference type="FunFam" id="3.90.870.10:FF:000001">
    <property type="entry name" value="Riboflavin biosynthesis protein RibBA"/>
    <property type="match status" value="1"/>
</dbReference>
<name>A0A1H3F0Z1_9ACTN</name>
<evidence type="ECO:0000256" key="6">
    <source>
        <dbReference type="ARBA" id="ARBA00005520"/>
    </source>
</evidence>
<dbReference type="GO" id="GO:0005525">
    <property type="term" value="F:GTP binding"/>
    <property type="evidence" value="ECO:0007669"/>
    <property type="project" value="UniProtKB-KW"/>
</dbReference>
<evidence type="ECO:0000256" key="18">
    <source>
        <dbReference type="ARBA" id="ARBA00049295"/>
    </source>
</evidence>
<comment type="catalytic activity">
    <reaction evidence="18 19">
        <text>GTP + 4 H2O = 2,5-diamino-6-hydroxy-4-(5-phosphoribosylamino)-pyrimidine + formate + 2 phosphate + 3 H(+)</text>
        <dbReference type="Rhea" id="RHEA:23704"/>
        <dbReference type="ChEBI" id="CHEBI:15377"/>
        <dbReference type="ChEBI" id="CHEBI:15378"/>
        <dbReference type="ChEBI" id="CHEBI:15740"/>
        <dbReference type="ChEBI" id="CHEBI:37565"/>
        <dbReference type="ChEBI" id="CHEBI:43474"/>
        <dbReference type="ChEBI" id="CHEBI:58614"/>
        <dbReference type="EC" id="3.5.4.25"/>
    </reaction>
</comment>
<feature type="binding site" evidence="19">
    <location>
        <begin position="309"/>
        <end position="311"/>
    </location>
    <ligand>
        <name>GTP</name>
        <dbReference type="ChEBI" id="CHEBI:37565"/>
    </ligand>
</feature>
<comment type="cofactor">
    <cofactor evidence="19">
        <name>Mg(2+)</name>
        <dbReference type="ChEBI" id="CHEBI:18420"/>
    </cofactor>
    <cofactor evidence="19">
        <name>Mn(2+)</name>
        <dbReference type="ChEBI" id="CHEBI:29035"/>
    </cofactor>
    <text evidence="19">Binds 2 divalent metal cations per subunit. Magnesium or manganese.</text>
</comment>
<evidence type="ECO:0000256" key="17">
    <source>
        <dbReference type="ARBA" id="ARBA00043932"/>
    </source>
</evidence>
<evidence type="ECO:0000259" key="21">
    <source>
        <dbReference type="Pfam" id="PF00925"/>
    </source>
</evidence>
<dbReference type="PANTHER" id="PTHR21327">
    <property type="entry name" value="GTP CYCLOHYDROLASE II-RELATED"/>
    <property type="match status" value="1"/>
</dbReference>
<dbReference type="InterPro" id="IPR016299">
    <property type="entry name" value="Riboflavin_synth_RibBA"/>
</dbReference>
<comment type="catalytic activity">
    <reaction evidence="1 19">
        <text>D-ribulose 5-phosphate = (2S)-2-hydroxy-3-oxobutyl phosphate + formate + H(+)</text>
        <dbReference type="Rhea" id="RHEA:18457"/>
        <dbReference type="ChEBI" id="CHEBI:15378"/>
        <dbReference type="ChEBI" id="CHEBI:15740"/>
        <dbReference type="ChEBI" id="CHEBI:58121"/>
        <dbReference type="ChEBI" id="CHEBI:58830"/>
        <dbReference type="EC" id="4.1.99.12"/>
    </reaction>
</comment>
<evidence type="ECO:0000313" key="23">
    <source>
        <dbReference type="Proteomes" id="UP000198921"/>
    </source>
</evidence>
<evidence type="ECO:0000256" key="11">
    <source>
        <dbReference type="ARBA" id="ARBA00022833"/>
    </source>
</evidence>
<dbReference type="InterPro" id="IPR000422">
    <property type="entry name" value="DHBP_synthase_RibB"/>
</dbReference>
<evidence type="ECO:0000256" key="15">
    <source>
        <dbReference type="ARBA" id="ARBA00023239"/>
    </source>
</evidence>
<feature type="binding site" evidence="19">
    <location>
        <position position="44"/>
    </location>
    <ligand>
        <name>D-ribulose 5-phosphate</name>
        <dbReference type="ChEBI" id="CHEBI:58121"/>
    </ligand>
</feature>
<keyword evidence="13 19" id="KW-0342">GTP-binding</keyword>
<evidence type="ECO:0000256" key="3">
    <source>
        <dbReference type="ARBA" id="ARBA00002284"/>
    </source>
</evidence>
<evidence type="ECO:0000256" key="13">
    <source>
        <dbReference type="ARBA" id="ARBA00023134"/>
    </source>
</evidence>
<dbReference type="SUPFAM" id="SSF55821">
    <property type="entry name" value="YrdC/RibB"/>
    <property type="match status" value="1"/>
</dbReference>
<feature type="binding site" evidence="19">
    <location>
        <position position="270"/>
    </location>
    <ligand>
        <name>Zn(2+)</name>
        <dbReference type="ChEBI" id="CHEBI:29105"/>
        <note>catalytic</note>
    </ligand>
</feature>
<dbReference type="SUPFAM" id="SSF142695">
    <property type="entry name" value="RibA-like"/>
    <property type="match status" value="1"/>
</dbReference>
<dbReference type="NCBIfam" id="TIGR00505">
    <property type="entry name" value="ribA"/>
    <property type="match status" value="1"/>
</dbReference>
<dbReference type="NCBIfam" id="NF001591">
    <property type="entry name" value="PRK00393.1"/>
    <property type="match status" value="1"/>
</dbReference>
<organism evidence="22 23">
    <name type="scientific">Geodermatophilus africanus</name>
    <dbReference type="NCBI Taxonomy" id="1137993"/>
    <lineage>
        <taxon>Bacteria</taxon>
        <taxon>Bacillati</taxon>
        <taxon>Actinomycetota</taxon>
        <taxon>Actinomycetes</taxon>
        <taxon>Geodermatophilales</taxon>
        <taxon>Geodermatophilaceae</taxon>
        <taxon>Geodermatophilus</taxon>
    </lineage>
</organism>
<dbReference type="CDD" id="cd00641">
    <property type="entry name" value="GTP_cyclohydro2"/>
    <property type="match status" value="1"/>
</dbReference>
<feature type="binding site" evidence="19">
    <location>
        <position position="281"/>
    </location>
    <ligand>
        <name>Zn(2+)</name>
        <dbReference type="ChEBI" id="CHEBI:29105"/>
        <note>catalytic</note>
    </ligand>
</feature>
<dbReference type="HAMAP" id="MF_00180">
    <property type="entry name" value="RibB"/>
    <property type="match status" value="1"/>
</dbReference>
<dbReference type="Pfam" id="PF00926">
    <property type="entry name" value="DHBP_synthase"/>
    <property type="match status" value="1"/>
</dbReference>
<comment type="pathway">
    <text evidence="4 19">Cofactor biosynthesis; riboflavin biosynthesis; 5-amino-6-(D-ribitylamino)uracil from GTP: step 1/4.</text>
</comment>
<feature type="region of interest" description="Disordered" evidence="20">
    <location>
        <begin position="414"/>
        <end position="433"/>
    </location>
</feature>
<evidence type="ECO:0000256" key="1">
    <source>
        <dbReference type="ARBA" id="ARBA00000141"/>
    </source>
</evidence>
<dbReference type="InterPro" id="IPR017945">
    <property type="entry name" value="DHBP_synth_RibB-like_a/b_dom"/>
</dbReference>
<feature type="binding site" evidence="19">
    <location>
        <position position="283"/>
    </location>
    <ligand>
        <name>Zn(2+)</name>
        <dbReference type="ChEBI" id="CHEBI:29105"/>
        <note>catalytic</note>
    </ligand>
</feature>
<keyword evidence="23" id="KW-1185">Reference proteome</keyword>
<evidence type="ECO:0000256" key="8">
    <source>
        <dbReference type="ARBA" id="ARBA00022723"/>
    </source>
</evidence>
<sequence length="446" mass="47207">MTGPEGSGGDGVLRFDPVDLAIQEIADGGMVVVVDDEDREDEGDLIMAAAHVRTPDTAFLVRYGSGVVCVALPGERCDALDLPLMVGEGNTEQQGTAFTVTVDLAAGTTTGISAADRSATIRALADPAVGGGAFNRPGHVFPLRARDGGVLERPGHTEAAVDLARLAGLPPAGVICEVVNDDGSMARRPDLVRFAAEHGLPIITIADLVAYRRRTDVLVERTGDARVPTPWGEFRCTSYRSVRDGTEHVAFTLGDVAADEELLVRVHSECLTGDVFRSLRCDCGPQLEAAMARVAAAGRGAVVYLRGHEGRGIGLGHKLRAYELQDAGRDTVEANLDLGVPVDGREYGTGAQILADLGARRVRLLTNNPAKYGGLTGHGLEIVGREPLETVPNPENLVYLRTKKRRLGHLLDHVDDAPATDGPPHLHPADPRPAAELLAGSRTALR</sequence>
<feature type="region of interest" description="DHBP synthase" evidence="19">
    <location>
        <begin position="1"/>
        <end position="214"/>
    </location>
</feature>
<evidence type="ECO:0000256" key="14">
    <source>
        <dbReference type="ARBA" id="ARBA00023211"/>
    </source>
</evidence>
<dbReference type="GO" id="GO:0003935">
    <property type="term" value="F:GTP cyclohydrolase II activity"/>
    <property type="evidence" value="ECO:0007669"/>
    <property type="project" value="UniProtKB-UniRule"/>
</dbReference>
<dbReference type="EC" id="3.5.4.25" evidence="19"/>
<dbReference type="Pfam" id="PF00925">
    <property type="entry name" value="GTP_cyclohydro2"/>
    <property type="match status" value="1"/>
</dbReference>
<evidence type="ECO:0000256" key="10">
    <source>
        <dbReference type="ARBA" id="ARBA00022801"/>
    </source>
</evidence>
<keyword evidence="7 19" id="KW-0686">Riboflavin biosynthesis</keyword>
<feature type="binding site" evidence="19">
    <location>
        <begin position="265"/>
        <end position="269"/>
    </location>
    <ligand>
        <name>GTP</name>
        <dbReference type="ChEBI" id="CHEBI:37565"/>
    </ligand>
</feature>
<comment type="pathway">
    <text evidence="5 19">Cofactor biosynthesis; riboflavin biosynthesis; 2-hydroxy-3-oxobutyl phosphate from D-ribulose 5-phosphate: step 1/1.</text>
</comment>
<keyword evidence="12 19" id="KW-0460">Magnesium</keyword>
<comment type="function">
    <text evidence="17 19">Catalyzes the conversion of GTP to 2,5-diamino-6-ribosylamino-4(3H)-pyrimidinone 5'-phosphate (DARP), formate and pyrophosphate.</text>
</comment>
<feature type="binding site" evidence="19">
    <location>
        <begin position="39"/>
        <end position="40"/>
    </location>
    <ligand>
        <name>D-ribulose 5-phosphate</name>
        <dbReference type="ChEBI" id="CHEBI:58121"/>
    </ligand>
</feature>
<dbReference type="HAMAP" id="MF_01283">
    <property type="entry name" value="RibBA"/>
    <property type="match status" value="1"/>
</dbReference>
<comment type="similarity">
    <text evidence="19">In the C-terminal section; belongs to the GTP cyclohydrolase II family.</text>
</comment>
<keyword evidence="10 19" id="KW-0378">Hydrolase</keyword>
<feature type="binding site" evidence="19">
    <location>
        <position position="371"/>
    </location>
    <ligand>
        <name>GTP</name>
        <dbReference type="ChEBI" id="CHEBI:37565"/>
    </ligand>
</feature>
<keyword evidence="11 19" id="KW-0862">Zinc</keyword>
<dbReference type="STRING" id="1137993.SAMN05660209_01429"/>
<dbReference type="GO" id="GO:0009231">
    <property type="term" value="P:riboflavin biosynthetic process"/>
    <property type="evidence" value="ECO:0007669"/>
    <property type="project" value="UniProtKB-UniRule"/>
</dbReference>
<keyword evidence="9 19" id="KW-0547">Nucleotide-binding</keyword>
<feature type="active site" description="Nucleophile; for GTP cyclohydrolase activity" evidence="19">
    <location>
        <position position="345"/>
    </location>
</feature>
<gene>
    <name evidence="19" type="primary">ribBA</name>
    <name evidence="22" type="ORF">SAMN05660209_01429</name>
</gene>
<dbReference type="FunFam" id="3.40.50.10990:FF:000001">
    <property type="entry name" value="Riboflavin biosynthesis protein RibBA"/>
    <property type="match status" value="1"/>
</dbReference>
<keyword evidence="14 19" id="KW-0464">Manganese</keyword>
<dbReference type="EC" id="4.1.99.12" evidence="19"/>
<feature type="binding site" evidence="19">
    <location>
        <position position="156"/>
    </location>
    <ligand>
        <name>Mg(2+)</name>
        <dbReference type="ChEBI" id="CHEBI:18420"/>
        <label>2</label>
    </ligand>
</feature>
<feature type="binding site" evidence="19">
    <location>
        <position position="40"/>
    </location>
    <ligand>
        <name>Mg(2+)</name>
        <dbReference type="ChEBI" id="CHEBI:18420"/>
        <label>1</label>
    </ligand>
</feature>